<dbReference type="AlphaFoldDB" id="A0A5N5DB55"/>
<dbReference type="Proteomes" id="UP000325902">
    <property type="component" value="Unassembled WGS sequence"/>
</dbReference>
<evidence type="ECO:0000256" key="1">
    <source>
        <dbReference type="SAM" id="MobiDB-lite"/>
    </source>
</evidence>
<feature type="compositionally biased region" description="Basic and acidic residues" evidence="1">
    <location>
        <begin position="191"/>
        <end position="205"/>
    </location>
</feature>
<gene>
    <name evidence="2" type="ORF">DBV05_g6462</name>
</gene>
<feature type="compositionally biased region" description="Basic and acidic residues" evidence="1">
    <location>
        <begin position="104"/>
        <end position="121"/>
    </location>
</feature>
<sequence length="481" mass="53892">MAHEPPSPKSARKFNTENGAPPSSSSSSPALNRHHDGSTSSGRRPMIDSYRPQREPHRASPSLGPRPFDNSESPALDSYRSPSSRMGGYGPSKRKTQDSPSRASDSEPSRKKQYTGREIRETSPLPDRLPRYSPSSPTASRSKHAQDVSYHNEVYADAARGRRASEPSLADTYHRHGLRSSRPRTPPPTRVTERSFLPERRRAYDDGTASPQQPRRFSHHYHSSPRKRSPPPRRPFSPSDPEPSSNSPAAHSDPVVRRGSGGVANPKHLSPSECTSGRFIWVKRLPGANPAAAAASIGQGWRCHPGVIVDEDGADHAYVATTTSWKDFRGLHNKFSGVAHGDRRLEFERSFCLVVANAAVSAKRLASNPEHIPVVRIEGAEVFEQETYIDGRAVRRVRKDELCKYIKKGTTEEAFVTAESMEEMKAHFRYLARVGNSVWDVNDVRDLEAWARFDAAKERRKKKQQRKEEKEEGEISDRERR</sequence>
<comment type="caution">
    <text evidence="2">The sequence shown here is derived from an EMBL/GenBank/DDBJ whole genome shotgun (WGS) entry which is preliminary data.</text>
</comment>
<dbReference type="EMBL" id="VCHE01000038">
    <property type="protein sequence ID" value="KAB2574901.1"/>
    <property type="molecule type" value="Genomic_DNA"/>
</dbReference>
<proteinExistence type="predicted"/>
<feature type="region of interest" description="Disordered" evidence="1">
    <location>
        <begin position="1"/>
        <end position="270"/>
    </location>
</feature>
<evidence type="ECO:0000313" key="3">
    <source>
        <dbReference type="Proteomes" id="UP000325902"/>
    </source>
</evidence>
<feature type="region of interest" description="Disordered" evidence="1">
    <location>
        <begin position="456"/>
        <end position="481"/>
    </location>
</feature>
<feature type="compositionally biased region" description="Basic and acidic residues" evidence="1">
    <location>
        <begin position="466"/>
        <end position="481"/>
    </location>
</feature>
<keyword evidence="3" id="KW-1185">Reference proteome</keyword>
<organism evidence="2 3">
    <name type="scientific">Lasiodiplodia theobromae</name>
    <dbReference type="NCBI Taxonomy" id="45133"/>
    <lineage>
        <taxon>Eukaryota</taxon>
        <taxon>Fungi</taxon>
        <taxon>Dikarya</taxon>
        <taxon>Ascomycota</taxon>
        <taxon>Pezizomycotina</taxon>
        <taxon>Dothideomycetes</taxon>
        <taxon>Dothideomycetes incertae sedis</taxon>
        <taxon>Botryosphaeriales</taxon>
        <taxon>Botryosphaeriaceae</taxon>
        <taxon>Lasiodiplodia</taxon>
    </lineage>
</organism>
<evidence type="ECO:0000313" key="2">
    <source>
        <dbReference type="EMBL" id="KAB2574901.1"/>
    </source>
</evidence>
<reference evidence="2 3" key="1">
    <citation type="journal article" date="2019" name="Sci. Rep.">
        <title>A multi-omics analysis of the grapevine pathogen Lasiodiplodia theobromae reveals that temperature affects the expression of virulence- and pathogenicity-related genes.</title>
        <authorList>
            <person name="Felix C."/>
            <person name="Meneses R."/>
            <person name="Goncalves M.F.M."/>
            <person name="Tilleman L."/>
            <person name="Duarte A.S."/>
            <person name="Jorrin-Novo J.V."/>
            <person name="Van de Peer Y."/>
            <person name="Deforce D."/>
            <person name="Van Nieuwerburgh F."/>
            <person name="Esteves A.C."/>
            <person name="Alves A."/>
        </authorList>
    </citation>
    <scope>NUCLEOTIDE SEQUENCE [LARGE SCALE GENOMIC DNA]</scope>
    <source>
        <strain evidence="2 3">LA-SOL3</strain>
    </source>
</reference>
<dbReference type="OrthoDB" id="10637481at2759"/>
<protein>
    <submittedName>
        <fullName evidence="2">Uncharacterized protein</fullName>
    </submittedName>
</protein>
<name>A0A5N5DB55_9PEZI</name>
<accession>A0A5N5DB55</accession>
<feature type="compositionally biased region" description="Pro residues" evidence="1">
    <location>
        <begin position="232"/>
        <end position="241"/>
    </location>
</feature>
<feature type="compositionally biased region" description="Basic residues" evidence="1">
    <location>
        <begin position="216"/>
        <end position="231"/>
    </location>
</feature>